<gene>
    <name evidence="7" type="ORF">NQ317_005875</name>
</gene>
<feature type="coiled-coil region" evidence="4">
    <location>
        <begin position="96"/>
        <end position="193"/>
    </location>
</feature>
<comment type="caution">
    <text evidence="7">The sequence shown here is derived from an EMBL/GenBank/DDBJ whole genome shotgun (WGS) entry which is preliminary data.</text>
</comment>
<keyword evidence="5" id="KW-0472">Membrane</keyword>
<keyword evidence="5" id="KW-0812">Transmembrane</keyword>
<keyword evidence="4" id="KW-0175">Coiled coil</keyword>
<reference evidence="7" key="1">
    <citation type="journal article" date="2023" name="Insect Mol. Biol.">
        <title>Genome sequencing provides insights into the evolution of gene families encoding plant cell wall-degrading enzymes in longhorned beetles.</title>
        <authorList>
            <person name="Shin N.R."/>
            <person name="Okamura Y."/>
            <person name="Kirsch R."/>
            <person name="Pauchet Y."/>
        </authorList>
    </citation>
    <scope>NUCLEOTIDE SEQUENCE</scope>
    <source>
        <strain evidence="7">MMC_N1</strain>
    </source>
</reference>
<dbReference type="InterPro" id="IPR036961">
    <property type="entry name" value="Kinesin_motor_dom_sf"/>
</dbReference>
<evidence type="ECO:0000313" key="7">
    <source>
        <dbReference type="EMBL" id="KAJ8983410.1"/>
    </source>
</evidence>
<evidence type="ECO:0000259" key="6">
    <source>
        <dbReference type="PROSITE" id="PS50067"/>
    </source>
</evidence>
<comment type="similarity">
    <text evidence="3">Belongs to the TRAFAC class myosin-kinesin ATPase superfamily. Kinesin family.</text>
</comment>
<feature type="transmembrane region" description="Helical" evidence="5">
    <location>
        <begin position="359"/>
        <end position="389"/>
    </location>
</feature>
<dbReference type="EMBL" id="JAPWTJ010000076">
    <property type="protein sequence ID" value="KAJ8983410.1"/>
    <property type="molecule type" value="Genomic_DNA"/>
</dbReference>
<keyword evidence="8" id="KW-1185">Reference proteome</keyword>
<name>A0ABQ9JYH0_9CUCU</name>
<dbReference type="Gene3D" id="3.40.850.10">
    <property type="entry name" value="Kinesin motor domain"/>
    <property type="match status" value="1"/>
</dbReference>
<evidence type="ECO:0000256" key="3">
    <source>
        <dbReference type="PROSITE-ProRule" id="PRU00283"/>
    </source>
</evidence>
<evidence type="ECO:0000256" key="2">
    <source>
        <dbReference type="ARBA" id="ARBA00022840"/>
    </source>
</evidence>
<sequence length="430" mass="48963">MREGSCINKSLLTLGKVISALSDQKKNQFVPYRDSVLTWLLRVRKLRRKLSYLYAGYNFPANTHLEETLSTLRYACQARSIVNRARINENPHDRMIRELQSEVVRLRALRQDYERKSFNSSSILLINDSNSEELEELRSKLVETEKRLTEAQETWEQRYLEAKRIQMEELAEAERQKTELESAEDVLLEEDSRLCENDILDDIKNWCCDKGLICTFNSDSLIITDPINKRQSFLLLNKLNLSSFENISDFINGLTWMEIKKSAKKLSKVEIMSSMNQIYQALAVLQPSDNENNLSLLFARYNSCFSICLRTSIRSLVSSISSSLSELSLLVSDVTLLVSELDSDSDAEKHLCLPEKGIYLIQILIVVLELVSLLPVVCSVAMVLAFLAVESSAEYRAAFPVYGFAKRHLLPLQMALAQLNPCLLGAPDLG</sequence>
<evidence type="ECO:0000256" key="1">
    <source>
        <dbReference type="ARBA" id="ARBA00022741"/>
    </source>
</evidence>
<accession>A0ABQ9JYH0</accession>
<feature type="domain" description="Kinesin motor" evidence="6">
    <location>
        <begin position="1"/>
        <end position="81"/>
    </location>
</feature>
<dbReference type="PROSITE" id="PS50067">
    <property type="entry name" value="KINESIN_MOTOR_2"/>
    <property type="match status" value="1"/>
</dbReference>
<dbReference type="InterPro" id="IPR027417">
    <property type="entry name" value="P-loop_NTPase"/>
</dbReference>
<dbReference type="InterPro" id="IPR001752">
    <property type="entry name" value="Kinesin_motor_dom"/>
</dbReference>
<dbReference type="Proteomes" id="UP001162164">
    <property type="component" value="Unassembled WGS sequence"/>
</dbReference>
<proteinExistence type="inferred from homology"/>
<evidence type="ECO:0000256" key="4">
    <source>
        <dbReference type="SAM" id="Coils"/>
    </source>
</evidence>
<dbReference type="SUPFAM" id="SSF52540">
    <property type="entry name" value="P-loop containing nucleoside triphosphate hydrolases"/>
    <property type="match status" value="1"/>
</dbReference>
<comment type="caution">
    <text evidence="3">Lacks conserved residue(s) required for the propagation of feature annotation.</text>
</comment>
<dbReference type="PANTHER" id="PTHR47117">
    <property type="entry name" value="STAR-RELATED LIPID TRANSFER PROTEIN 9"/>
    <property type="match status" value="1"/>
</dbReference>
<evidence type="ECO:0000313" key="8">
    <source>
        <dbReference type="Proteomes" id="UP001162164"/>
    </source>
</evidence>
<keyword evidence="1" id="KW-0547">Nucleotide-binding</keyword>
<keyword evidence="2" id="KW-0067">ATP-binding</keyword>
<evidence type="ECO:0000256" key="5">
    <source>
        <dbReference type="SAM" id="Phobius"/>
    </source>
</evidence>
<dbReference type="Pfam" id="PF00225">
    <property type="entry name" value="Kinesin"/>
    <property type="match status" value="1"/>
</dbReference>
<keyword evidence="5" id="KW-1133">Transmembrane helix</keyword>
<protein>
    <recommendedName>
        <fullName evidence="6">Kinesin motor domain-containing protein</fullName>
    </recommendedName>
</protein>
<organism evidence="7 8">
    <name type="scientific">Molorchus minor</name>
    <dbReference type="NCBI Taxonomy" id="1323400"/>
    <lineage>
        <taxon>Eukaryota</taxon>
        <taxon>Metazoa</taxon>
        <taxon>Ecdysozoa</taxon>
        <taxon>Arthropoda</taxon>
        <taxon>Hexapoda</taxon>
        <taxon>Insecta</taxon>
        <taxon>Pterygota</taxon>
        <taxon>Neoptera</taxon>
        <taxon>Endopterygota</taxon>
        <taxon>Coleoptera</taxon>
        <taxon>Polyphaga</taxon>
        <taxon>Cucujiformia</taxon>
        <taxon>Chrysomeloidea</taxon>
        <taxon>Cerambycidae</taxon>
        <taxon>Lamiinae</taxon>
        <taxon>Monochamini</taxon>
        <taxon>Molorchus</taxon>
    </lineage>
</organism>